<dbReference type="GO" id="GO:0005576">
    <property type="term" value="C:extracellular region"/>
    <property type="evidence" value="ECO:0007669"/>
    <property type="project" value="InterPro"/>
</dbReference>
<dbReference type="EMBL" id="BMAW01036728">
    <property type="protein sequence ID" value="GFU45470.1"/>
    <property type="molecule type" value="Genomic_DNA"/>
</dbReference>
<dbReference type="SUPFAM" id="SSF57625">
    <property type="entry name" value="Invertebrate chitin-binding proteins"/>
    <property type="match status" value="1"/>
</dbReference>
<feature type="compositionally biased region" description="Low complexity" evidence="1">
    <location>
        <begin position="503"/>
        <end position="514"/>
    </location>
</feature>
<feature type="compositionally biased region" description="Polar residues" evidence="1">
    <location>
        <begin position="381"/>
        <end position="391"/>
    </location>
</feature>
<dbReference type="Pfam" id="PF01607">
    <property type="entry name" value="CBM_14"/>
    <property type="match status" value="1"/>
</dbReference>
<evidence type="ECO:0000313" key="5">
    <source>
        <dbReference type="Proteomes" id="UP000887013"/>
    </source>
</evidence>
<feature type="compositionally biased region" description="Polar residues" evidence="1">
    <location>
        <begin position="615"/>
        <end position="626"/>
    </location>
</feature>
<gene>
    <name evidence="4" type="primary">AVEN_22333_1</name>
    <name evidence="4" type="ORF">NPIL_290181</name>
</gene>
<dbReference type="GO" id="GO:0008061">
    <property type="term" value="F:chitin binding"/>
    <property type="evidence" value="ECO:0007669"/>
    <property type="project" value="InterPro"/>
</dbReference>
<feature type="compositionally biased region" description="Polar residues" evidence="1">
    <location>
        <begin position="807"/>
        <end position="824"/>
    </location>
</feature>
<organism evidence="4 5">
    <name type="scientific">Nephila pilipes</name>
    <name type="common">Giant wood spider</name>
    <name type="synonym">Nephila maculata</name>
    <dbReference type="NCBI Taxonomy" id="299642"/>
    <lineage>
        <taxon>Eukaryota</taxon>
        <taxon>Metazoa</taxon>
        <taxon>Ecdysozoa</taxon>
        <taxon>Arthropoda</taxon>
        <taxon>Chelicerata</taxon>
        <taxon>Arachnida</taxon>
        <taxon>Araneae</taxon>
        <taxon>Araneomorphae</taxon>
        <taxon>Entelegynae</taxon>
        <taxon>Araneoidea</taxon>
        <taxon>Nephilidae</taxon>
        <taxon>Nephila</taxon>
    </lineage>
</organism>
<keyword evidence="2" id="KW-0732">Signal</keyword>
<dbReference type="AlphaFoldDB" id="A0A8X6QU14"/>
<feature type="compositionally biased region" description="Polar residues" evidence="1">
    <location>
        <begin position="642"/>
        <end position="653"/>
    </location>
</feature>
<comment type="caution">
    <text evidence="4">The sequence shown here is derived from an EMBL/GenBank/DDBJ whole genome shotgun (WGS) entry which is preliminary data.</text>
</comment>
<feature type="chain" id="PRO_5036449168" evidence="2">
    <location>
        <begin position="19"/>
        <end position="1173"/>
    </location>
</feature>
<feature type="compositionally biased region" description="Basic and acidic residues" evidence="1">
    <location>
        <begin position="913"/>
        <end position="923"/>
    </location>
</feature>
<feature type="region of interest" description="Disordered" evidence="1">
    <location>
        <begin position="1100"/>
        <end position="1173"/>
    </location>
</feature>
<feature type="compositionally biased region" description="Low complexity" evidence="1">
    <location>
        <begin position="859"/>
        <end position="878"/>
    </location>
</feature>
<evidence type="ECO:0000256" key="1">
    <source>
        <dbReference type="SAM" id="MobiDB-lite"/>
    </source>
</evidence>
<sequence length="1173" mass="132227">MKNLGFLVFTALLTVSLAKKEKRKALIISVDESKPEETDAVISDLNLEESTSPIYRSRDRQYTSDILQSPPKEKPLGYILVTPEDLKRLQNIDGITVEAPKYLTYPSGPSAPKYDSSRHPAPVTPYRSSYPLGPSSETGDDYHTPRGNKYPERPAPPLNSLSPNNSYTNHGDYDTSNSPKYNSPNSAQYGSAEVSKPIPLHDSVENTYDNTKYRGDDSPPSISYYGSPPPSPISSYSAPQNPPGSSYDTPHSTSVSSYGSSKETPVSPYGTSQEQIPPYQPSYTPNKESAPYSKSYDYPDGKSYESYTSPLKSVRPSVHSEYQSSPAVSYDPKYNTATSLYSPKPRSPKFKYYTNPKYTNDYADTYSSSVPASKPYDGTYMNKSPKQSHSPYRNPESEVYSSPKETYDMKESPISYTSNPEETYGSRTKYMSDKVPYSNTRSSKPAYLPEPENYASQETPALTKNSYNSNYGSESYRSKRPSYEGPSSYHSQEDTKPLISKAPSPSSYEEPQSPHGSYSYPVSPFRSQSPVLSYDSAKYSSNPTSTGHSEALEKGSAYDSSPYDTYGDRKHRVTHKSPSKVDDKKYGSLSTKPHSAYVGSSEVDRPVVTRFYDTPSYSPLKTTSYASKYPESQYEHDLPKSSDYNSPKSSKYSVANVGSPVGSSYYSPTVKNDQSEDKSAFYNGPGGHDTSSEVRDNHSVSKNYKPARPAPLYDEYEQPRHPPLPVDTKDSSENHSSYKNYKDSPVISTNFKKAPESSYSSEYNPATYISPYSYDKSSSNYPISNEPEKSHYSDHSSKEIDDEPQVYTKTITKTYSKPYSGSSDETSHYGAHSSESPYNSPSGNDSPSSAYSPPNDKIYSYSPNPSPYSKPYSYSEPKGSSDEYSYSKPLDNSGKKFRYYTQNDNPEPSHSYLAEKERPKRVEGVVYRSRKTYPDFPSPRRQKSYLPYKDYNPKSAPAIDYKVYENVPEKNFTKSPRKNSIKLKYKPVKKDSYEESAKNAQTYDNSYENSGFSNIPGEPGKDFPILKAIPYTHFSCDKRAPGFYADMEHRCQVYYQCSDKGRVQSFLCPNGTVFNQATFVCEWWHNVDCKKSEQHFGKNKELYKPNEPVSSEHVDGNKYRHSPRSHGYEEYPSSDEYADSYQSDPNVRQNKYAKAPRNRRRSRSEVMYNTPHH</sequence>
<name>A0A8X6QU14_NEPPI</name>
<feature type="compositionally biased region" description="Low complexity" evidence="1">
    <location>
        <begin position="465"/>
        <end position="475"/>
    </location>
</feature>
<feature type="compositionally biased region" description="Basic residues" evidence="1">
    <location>
        <begin position="569"/>
        <end position="578"/>
    </location>
</feature>
<dbReference type="InterPro" id="IPR052976">
    <property type="entry name" value="Scoloptoxin-like"/>
</dbReference>
<accession>A0A8X6QU14</accession>
<evidence type="ECO:0000256" key="2">
    <source>
        <dbReference type="SAM" id="SignalP"/>
    </source>
</evidence>
<feature type="domain" description="Chitin-binding type-2" evidence="3">
    <location>
        <begin position="1033"/>
        <end position="1091"/>
    </location>
</feature>
<feature type="compositionally biased region" description="Polar residues" evidence="1">
    <location>
        <begin position="661"/>
        <end position="672"/>
    </location>
</feature>
<dbReference type="InterPro" id="IPR002557">
    <property type="entry name" value="Chitin-bd_dom"/>
</dbReference>
<feature type="compositionally biased region" description="Basic and acidic residues" evidence="1">
    <location>
        <begin position="690"/>
        <end position="699"/>
    </location>
</feature>
<dbReference type="OrthoDB" id="6428908at2759"/>
<feature type="compositionally biased region" description="Polar residues" evidence="1">
    <location>
        <begin position="1140"/>
        <end position="1149"/>
    </location>
</feature>
<feature type="compositionally biased region" description="Polar residues" evidence="1">
    <location>
        <begin position="454"/>
        <end position="464"/>
    </location>
</feature>
<dbReference type="PANTHER" id="PTHR22933:SF43">
    <property type="entry name" value="LP10131P"/>
    <property type="match status" value="1"/>
</dbReference>
<dbReference type="Gene3D" id="2.170.140.10">
    <property type="entry name" value="Chitin binding domain"/>
    <property type="match status" value="1"/>
</dbReference>
<dbReference type="SMART" id="SM00494">
    <property type="entry name" value="ChtBD2"/>
    <property type="match status" value="1"/>
</dbReference>
<dbReference type="InterPro" id="IPR036508">
    <property type="entry name" value="Chitin-bd_dom_sf"/>
</dbReference>
<dbReference type="Proteomes" id="UP000887013">
    <property type="component" value="Unassembled WGS sequence"/>
</dbReference>
<evidence type="ECO:0000313" key="4">
    <source>
        <dbReference type="EMBL" id="GFU45470.1"/>
    </source>
</evidence>
<feature type="region of interest" description="Disordered" evidence="1">
    <location>
        <begin position="101"/>
        <end position="949"/>
    </location>
</feature>
<feature type="compositionally biased region" description="Polar residues" evidence="1">
    <location>
        <begin position="174"/>
        <end position="189"/>
    </location>
</feature>
<feature type="compositionally biased region" description="Basic and acidic residues" evidence="1">
    <location>
        <begin position="1100"/>
        <end position="1118"/>
    </location>
</feature>
<proteinExistence type="predicted"/>
<feature type="compositionally biased region" description="Polar residues" evidence="1">
    <location>
        <begin position="538"/>
        <end position="548"/>
    </location>
</feature>
<protein>
    <submittedName>
        <fullName evidence="4">Chitin-binding type-2 domain-containing protein</fullName>
    </submittedName>
</protein>
<evidence type="ECO:0000259" key="3">
    <source>
        <dbReference type="PROSITE" id="PS50940"/>
    </source>
</evidence>
<reference evidence="4" key="1">
    <citation type="submission" date="2020-08" db="EMBL/GenBank/DDBJ databases">
        <title>Multicomponent nature underlies the extraordinary mechanical properties of spider dragline silk.</title>
        <authorList>
            <person name="Kono N."/>
            <person name="Nakamura H."/>
            <person name="Mori M."/>
            <person name="Yoshida Y."/>
            <person name="Ohtoshi R."/>
            <person name="Malay A.D."/>
            <person name="Moran D.A.P."/>
            <person name="Tomita M."/>
            <person name="Numata K."/>
            <person name="Arakawa K."/>
        </authorList>
    </citation>
    <scope>NUCLEOTIDE SEQUENCE</scope>
</reference>
<dbReference type="PROSITE" id="PS50940">
    <property type="entry name" value="CHIT_BIND_II"/>
    <property type="match status" value="1"/>
</dbReference>
<feature type="compositionally biased region" description="Basic and acidic residues" evidence="1">
    <location>
        <begin position="140"/>
        <end position="152"/>
    </location>
</feature>
<feature type="compositionally biased region" description="Basic and acidic residues" evidence="1">
    <location>
        <begin position="786"/>
        <end position="799"/>
    </location>
</feature>
<feature type="compositionally biased region" description="Polar residues" evidence="1">
    <location>
        <begin position="833"/>
        <end position="852"/>
    </location>
</feature>
<keyword evidence="5" id="KW-1185">Reference proteome</keyword>
<feature type="compositionally biased region" description="Polar residues" evidence="1">
    <location>
        <begin position="243"/>
        <end position="287"/>
    </location>
</feature>
<dbReference type="PANTHER" id="PTHR22933">
    <property type="entry name" value="FI18007P1-RELATED"/>
    <property type="match status" value="1"/>
</dbReference>
<feature type="signal peptide" evidence="2">
    <location>
        <begin position="1"/>
        <end position="18"/>
    </location>
</feature>
<feature type="compositionally biased region" description="Polar residues" evidence="1">
    <location>
        <begin position="746"/>
        <end position="764"/>
    </location>
</feature>